<dbReference type="Proteomes" id="UP000245379">
    <property type="component" value="Unassembled WGS sequence"/>
</dbReference>
<evidence type="ECO:0000313" key="1">
    <source>
        <dbReference type="EMBL" id="PWS26070.1"/>
    </source>
</evidence>
<reference evidence="1 2" key="1">
    <citation type="submission" date="2018-05" db="EMBL/GenBank/DDBJ databases">
        <title>Pedobacter paludis sp. nov., isolated from wetland soil.</title>
        <authorList>
            <person name="Zhang Y."/>
            <person name="Wang G."/>
        </authorList>
    </citation>
    <scope>NUCLEOTIDE SEQUENCE [LARGE SCALE GENOMIC DNA]</scope>
    <source>
        <strain evidence="1 2">KCTC22721</strain>
    </source>
</reference>
<dbReference type="OrthoDB" id="9785438at2"/>
<dbReference type="Pfam" id="PF04134">
    <property type="entry name" value="DCC1-like"/>
    <property type="match status" value="1"/>
</dbReference>
<keyword evidence="2" id="KW-1185">Reference proteome</keyword>
<organism evidence="1 2">
    <name type="scientific">Pedobacter yonginense</name>
    <dbReference type="NCBI Taxonomy" id="651869"/>
    <lineage>
        <taxon>Bacteria</taxon>
        <taxon>Pseudomonadati</taxon>
        <taxon>Bacteroidota</taxon>
        <taxon>Sphingobacteriia</taxon>
        <taxon>Sphingobacteriales</taxon>
        <taxon>Sphingobacteriaceae</taxon>
        <taxon>Pedobacter</taxon>
    </lineage>
</organism>
<dbReference type="PANTHER" id="PTHR33639">
    <property type="entry name" value="THIOL-DISULFIDE OXIDOREDUCTASE DCC"/>
    <property type="match status" value="1"/>
</dbReference>
<dbReference type="InterPro" id="IPR007263">
    <property type="entry name" value="DCC1-like"/>
</dbReference>
<protein>
    <submittedName>
        <fullName evidence="1">Thiol-disulfide oxidoreductase</fullName>
    </submittedName>
</protein>
<dbReference type="InterPro" id="IPR052927">
    <property type="entry name" value="DCC_oxidoreductase"/>
</dbReference>
<comment type="caution">
    <text evidence="1">The sequence shown here is derived from an EMBL/GenBank/DDBJ whole genome shotgun (WGS) entry which is preliminary data.</text>
</comment>
<name>A0A317EGX9_9SPHI</name>
<dbReference type="EMBL" id="QGNZ01000005">
    <property type="protein sequence ID" value="PWS26070.1"/>
    <property type="molecule type" value="Genomic_DNA"/>
</dbReference>
<dbReference type="AlphaFoldDB" id="A0A317EGX9"/>
<dbReference type="GO" id="GO:0015035">
    <property type="term" value="F:protein-disulfide reductase activity"/>
    <property type="evidence" value="ECO:0007669"/>
    <property type="project" value="InterPro"/>
</dbReference>
<proteinExistence type="predicted"/>
<accession>A0A317EGX9</accession>
<dbReference type="PANTHER" id="PTHR33639:SF2">
    <property type="entry name" value="DUF393 DOMAIN-CONTAINING PROTEIN"/>
    <property type="match status" value="1"/>
</dbReference>
<sequence>MAQPIIFFDGVCNLCNASVQFVIKHDKDSLFKFTALQSVYAQELLSKFNVDPSKLNSTMLLEDGVLYTKSSAALRVARKLDGLCPMLFGFMLVPRFIRDWVYDLIAKNRYRWWGKQEQCWVPTPDLKLRFLS</sequence>
<evidence type="ECO:0000313" key="2">
    <source>
        <dbReference type="Proteomes" id="UP000245379"/>
    </source>
</evidence>
<gene>
    <name evidence="1" type="ORF">DHW03_18670</name>
</gene>
<dbReference type="RefSeq" id="WP_109927371.1">
    <property type="nucleotide sequence ID" value="NZ_QGNZ01000005.1"/>
</dbReference>